<dbReference type="OrthoDB" id="5980999at2759"/>
<name>A0A6J8B5E6_MYTCO</name>
<dbReference type="InterPro" id="IPR046496">
    <property type="entry name" value="DUF6589"/>
</dbReference>
<feature type="compositionally biased region" description="Acidic residues" evidence="1">
    <location>
        <begin position="281"/>
        <end position="297"/>
    </location>
</feature>
<dbReference type="Pfam" id="PF20231">
    <property type="entry name" value="DUF6589"/>
    <property type="match status" value="1"/>
</dbReference>
<feature type="domain" description="DUF6589" evidence="2">
    <location>
        <begin position="73"/>
        <end position="217"/>
    </location>
</feature>
<reference evidence="3 4" key="1">
    <citation type="submission" date="2020-06" db="EMBL/GenBank/DDBJ databases">
        <authorList>
            <person name="Li R."/>
            <person name="Bekaert M."/>
        </authorList>
    </citation>
    <scope>NUCLEOTIDE SEQUENCE [LARGE SCALE GENOMIC DNA]</scope>
    <source>
        <strain evidence="4">wild</strain>
    </source>
</reference>
<dbReference type="EMBL" id="CACVKT020002597">
    <property type="protein sequence ID" value="CAC5378816.1"/>
    <property type="molecule type" value="Genomic_DNA"/>
</dbReference>
<keyword evidence="4" id="KW-1185">Reference proteome</keyword>
<dbReference type="Proteomes" id="UP000507470">
    <property type="component" value="Unassembled WGS sequence"/>
</dbReference>
<proteinExistence type="predicted"/>
<accession>A0A6J8B5E6</accession>
<feature type="region of interest" description="Disordered" evidence="1">
    <location>
        <begin position="271"/>
        <end position="297"/>
    </location>
</feature>
<evidence type="ECO:0000313" key="4">
    <source>
        <dbReference type="Proteomes" id="UP000507470"/>
    </source>
</evidence>
<evidence type="ECO:0000259" key="2">
    <source>
        <dbReference type="Pfam" id="PF20231"/>
    </source>
</evidence>
<sequence length="297" mass="34362">MSDSSMLSNMLYFGDIYLHIIVQSQQQGNMLAFELFIGERKYIINITHEQAATGAKLSLNNLNNFNIVISVIKDERDDFHNYVNQFMQWYFMILSFKDTISEGDIYRNNINLKFCIPFFFSHSNLLKYMTECIDYILKTEIMLSEKMALKVRGGSFVNISGRKGENIAADLQKGNQVMVLKDLIRGLGSNKTENSIITISKAAPVVKQLCENVDTILDDVKEIVKELEPLKPWVKQTGRQLYSFKEIKKSPFSFEQSEFETSVTRTINRLKRNLPPLHNEGDEDEEEYEDEEDSDEQ</sequence>
<protein>
    <recommendedName>
        <fullName evidence="2">DUF6589 domain-containing protein</fullName>
    </recommendedName>
</protein>
<evidence type="ECO:0000256" key="1">
    <source>
        <dbReference type="SAM" id="MobiDB-lite"/>
    </source>
</evidence>
<evidence type="ECO:0000313" key="3">
    <source>
        <dbReference type="EMBL" id="CAC5378816.1"/>
    </source>
</evidence>
<dbReference type="AlphaFoldDB" id="A0A6J8B5E6"/>
<gene>
    <name evidence="3" type="ORF">MCOR_14955</name>
</gene>
<organism evidence="3 4">
    <name type="scientific">Mytilus coruscus</name>
    <name type="common">Sea mussel</name>
    <dbReference type="NCBI Taxonomy" id="42192"/>
    <lineage>
        <taxon>Eukaryota</taxon>
        <taxon>Metazoa</taxon>
        <taxon>Spiralia</taxon>
        <taxon>Lophotrochozoa</taxon>
        <taxon>Mollusca</taxon>
        <taxon>Bivalvia</taxon>
        <taxon>Autobranchia</taxon>
        <taxon>Pteriomorphia</taxon>
        <taxon>Mytilida</taxon>
        <taxon>Mytiloidea</taxon>
        <taxon>Mytilidae</taxon>
        <taxon>Mytilinae</taxon>
        <taxon>Mytilus</taxon>
    </lineage>
</organism>